<sequence length="87" mass="8775">MRLTHRLRTTGIVLVALTIALVAYSGGVAAQTTDGGQVGICVIGVDSPCNGDQWDGSGWGDGNNPPSHDAPSSDVEIPGGNIGFLLG</sequence>
<accession>A0A6C0UKN5</accession>
<reference evidence="2 3" key="1">
    <citation type="submission" date="2020-02" db="EMBL/GenBank/DDBJ databases">
        <title>Whole genome sequence of Halogeometricum borinquense strain wsp4.</title>
        <authorList>
            <person name="Verma D.K."/>
            <person name="Gopal K."/>
            <person name="Prasad E.S."/>
        </authorList>
    </citation>
    <scope>NUCLEOTIDE SEQUENCE [LARGE SCALE GENOMIC DNA]</scope>
    <source>
        <strain evidence="3">wsp4</strain>
    </source>
</reference>
<name>A0A6C0UKN5_9EURY</name>
<protein>
    <submittedName>
        <fullName evidence="2">Teichoic acid transporter</fullName>
    </submittedName>
</protein>
<organism evidence="2 3">
    <name type="scientific">Halogeometricum borinquense</name>
    <dbReference type="NCBI Taxonomy" id="60847"/>
    <lineage>
        <taxon>Archaea</taxon>
        <taxon>Methanobacteriati</taxon>
        <taxon>Methanobacteriota</taxon>
        <taxon>Stenosarchaea group</taxon>
        <taxon>Halobacteria</taxon>
        <taxon>Halobacteriales</taxon>
        <taxon>Haloferacaceae</taxon>
        <taxon>Halogeometricum</taxon>
    </lineage>
</organism>
<dbReference type="Proteomes" id="UP000465846">
    <property type="component" value="Chromosome"/>
</dbReference>
<gene>
    <name evidence="2" type="ORF">G3I44_18385</name>
</gene>
<dbReference type="AlphaFoldDB" id="A0A6C0UKN5"/>
<proteinExistence type="predicted"/>
<evidence type="ECO:0000313" key="2">
    <source>
        <dbReference type="EMBL" id="QIB76072.1"/>
    </source>
</evidence>
<dbReference type="RefSeq" id="WP_163487771.1">
    <property type="nucleotide sequence ID" value="NZ_CP048739.1"/>
</dbReference>
<evidence type="ECO:0000313" key="3">
    <source>
        <dbReference type="Proteomes" id="UP000465846"/>
    </source>
</evidence>
<feature type="region of interest" description="Disordered" evidence="1">
    <location>
        <begin position="53"/>
        <end position="80"/>
    </location>
</feature>
<dbReference type="GeneID" id="44081412"/>
<dbReference type="EMBL" id="CP048739">
    <property type="protein sequence ID" value="QIB76072.1"/>
    <property type="molecule type" value="Genomic_DNA"/>
</dbReference>
<evidence type="ECO:0000256" key="1">
    <source>
        <dbReference type="SAM" id="MobiDB-lite"/>
    </source>
</evidence>